<dbReference type="InterPro" id="IPR047149">
    <property type="entry name" value="KIF11-like"/>
</dbReference>
<evidence type="ECO:0000256" key="4">
    <source>
        <dbReference type="ARBA" id="ARBA00023212"/>
    </source>
</evidence>
<evidence type="ECO:0000259" key="7">
    <source>
        <dbReference type="PROSITE" id="PS50067"/>
    </source>
</evidence>
<evidence type="ECO:0000256" key="5">
    <source>
        <dbReference type="PROSITE-ProRule" id="PRU00283"/>
    </source>
</evidence>
<evidence type="ECO:0000256" key="6">
    <source>
        <dbReference type="SAM" id="MobiDB-lite"/>
    </source>
</evidence>
<evidence type="ECO:0000313" key="9">
    <source>
        <dbReference type="Proteomes" id="UP001165160"/>
    </source>
</evidence>
<feature type="compositionally biased region" description="Basic and acidic residues" evidence="6">
    <location>
        <begin position="182"/>
        <end position="198"/>
    </location>
</feature>
<dbReference type="SMART" id="SM00129">
    <property type="entry name" value="KISc"/>
    <property type="match status" value="1"/>
</dbReference>
<evidence type="ECO:0000256" key="3">
    <source>
        <dbReference type="ARBA" id="ARBA00023175"/>
    </source>
</evidence>
<comment type="subcellular location">
    <subcellularLocation>
        <location evidence="1">Cytoplasm</location>
        <location evidence="1">Cytoskeleton</location>
    </subcellularLocation>
</comment>
<dbReference type="PRINTS" id="PR00380">
    <property type="entry name" value="KINESINHEAVY"/>
</dbReference>
<name>A0A9W7KTG1_9STRA</name>
<feature type="domain" description="Kinesin motor" evidence="7">
    <location>
        <begin position="124"/>
        <end position="582"/>
    </location>
</feature>
<dbReference type="InterPro" id="IPR001752">
    <property type="entry name" value="Kinesin_motor_dom"/>
</dbReference>
<gene>
    <name evidence="8" type="ORF">TrVE_jg634</name>
</gene>
<comment type="similarity">
    <text evidence="5">Belongs to the TRAFAC class myosin-kinesin ATPase superfamily. Kinesin family.</text>
</comment>
<dbReference type="GO" id="GO:0072686">
    <property type="term" value="C:mitotic spindle"/>
    <property type="evidence" value="ECO:0007669"/>
    <property type="project" value="TreeGrafter"/>
</dbReference>
<dbReference type="GO" id="GO:0090307">
    <property type="term" value="P:mitotic spindle assembly"/>
    <property type="evidence" value="ECO:0007669"/>
    <property type="project" value="TreeGrafter"/>
</dbReference>
<feature type="binding site" evidence="5">
    <location>
        <begin position="274"/>
        <end position="281"/>
    </location>
    <ligand>
        <name>ATP</name>
        <dbReference type="ChEBI" id="CHEBI:30616"/>
    </ligand>
</feature>
<dbReference type="PANTHER" id="PTHR47970:SF12">
    <property type="entry name" value="KINESIN FAMILY MEMBER 11"/>
    <property type="match status" value="1"/>
</dbReference>
<keyword evidence="3 5" id="KW-0505">Motor protein</keyword>
<keyword evidence="4" id="KW-0206">Cytoskeleton</keyword>
<sequence>MGATSSRAANSLNATVILFEIFDFSGSLPERYELLFLSKRFSSLFTTDQAYMRYLNLLHVEHGLYSSTVKQADERYKDIFLRLYKRRDLWFCAKEVEDPEEEERKKELPLWRLEPKPATTENFNIQVSFRLKPKSQEEDEEKEVTLPLHQRIQLIKMSKKLKSNAAALRVLKREGAWFGERKWDEKTAPESGENKENSLENNKQQAETLRGGIHSVDAFSSKVVMVDPTKGLREFEFDSVLPDKSSQGTVYESSARRLVSDFINGFNGTILVYGQTGSGKTHTMFGPDDDAVFGDHSKPATSRQMRGIIPRACAEVLDALEFRSTQLNLKMTASLSVSYVEIYGNQVNDLLNGGAPCGHSKVAAQRFVLDGAAENPITCLADVQRVLRIGEEGKRRAATAMNERSSRAHCLFIISLDQKNLDTGVSCKSRLFLADLGGSEQVKKSKVNVGTSKHIEKLKLQTMGDNGRTLAESGAGAGGGGEEGGENLNTNFSTGFKFSDRLREAVYINTGLLALKQCVKALNDTESKSQYVPYGDSKLTLLLSSGLGGDSKTSVVVCAAQEGKHSSETTAALLFGQACRKITKTAMSGANMLADLIHKIDREIATVEAQIKAKERWEVKEEKRKDDRVEEGTVEALGFGGVEVKKSTVLVGAEAERKRLDELLMERAQLTGTTLESEVGGSQFGGAVGFGTRFGAGFGTSVNNTEEVYRFKDTVDEEAIPDVLKGKVAGWKGAEAAPSKEKLQKFARKANRRKMAYAGISA</sequence>
<dbReference type="GO" id="GO:0005876">
    <property type="term" value="C:spindle microtubule"/>
    <property type="evidence" value="ECO:0007669"/>
    <property type="project" value="TreeGrafter"/>
</dbReference>
<protein>
    <recommendedName>
        <fullName evidence="7">Kinesin motor domain-containing protein</fullName>
    </recommendedName>
</protein>
<dbReference type="PANTHER" id="PTHR47970">
    <property type="entry name" value="KINESIN-LIKE PROTEIN KIF11"/>
    <property type="match status" value="1"/>
</dbReference>
<dbReference type="GO" id="GO:0005524">
    <property type="term" value="F:ATP binding"/>
    <property type="evidence" value="ECO:0007669"/>
    <property type="project" value="UniProtKB-UniRule"/>
</dbReference>
<dbReference type="GO" id="GO:0051231">
    <property type="term" value="P:spindle elongation"/>
    <property type="evidence" value="ECO:0007669"/>
    <property type="project" value="TreeGrafter"/>
</dbReference>
<dbReference type="EMBL" id="BRXX01000422">
    <property type="protein sequence ID" value="GMI10879.1"/>
    <property type="molecule type" value="Genomic_DNA"/>
</dbReference>
<dbReference type="SUPFAM" id="SSF52540">
    <property type="entry name" value="P-loop containing nucleoside triphosphate hydrolases"/>
    <property type="match status" value="1"/>
</dbReference>
<dbReference type="GO" id="GO:0008017">
    <property type="term" value="F:microtubule binding"/>
    <property type="evidence" value="ECO:0007669"/>
    <property type="project" value="InterPro"/>
</dbReference>
<dbReference type="GO" id="GO:0008574">
    <property type="term" value="F:plus-end-directed microtubule motor activity"/>
    <property type="evidence" value="ECO:0007669"/>
    <property type="project" value="TreeGrafter"/>
</dbReference>
<evidence type="ECO:0000313" key="8">
    <source>
        <dbReference type="EMBL" id="GMI10879.1"/>
    </source>
</evidence>
<accession>A0A9W7KTG1</accession>
<dbReference type="Proteomes" id="UP001165160">
    <property type="component" value="Unassembled WGS sequence"/>
</dbReference>
<dbReference type="Gene3D" id="3.40.850.10">
    <property type="entry name" value="Kinesin motor domain"/>
    <property type="match status" value="1"/>
</dbReference>
<feature type="region of interest" description="Disordered" evidence="6">
    <location>
        <begin position="466"/>
        <end position="486"/>
    </location>
</feature>
<keyword evidence="9" id="KW-1185">Reference proteome</keyword>
<dbReference type="Pfam" id="PF00225">
    <property type="entry name" value="Kinesin"/>
    <property type="match status" value="2"/>
</dbReference>
<keyword evidence="2" id="KW-0963">Cytoplasm</keyword>
<dbReference type="PROSITE" id="PS50067">
    <property type="entry name" value="KINESIN_MOTOR_2"/>
    <property type="match status" value="1"/>
</dbReference>
<keyword evidence="5" id="KW-0067">ATP-binding</keyword>
<dbReference type="InterPro" id="IPR036961">
    <property type="entry name" value="Kinesin_motor_dom_sf"/>
</dbReference>
<proteinExistence type="inferred from homology"/>
<dbReference type="InterPro" id="IPR027417">
    <property type="entry name" value="P-loop_NTPase"/>
</dbReference>
<evidence type="ECO:0000256" key="1">
    <source>
        <dbReference type="ARBA" id="ARBA00004245"/>
    </source>
</evidence>
<dbReference type="GO" id="GO:0007018">
    <property type="term" value="P:microtubule-based movement"/>
    <property type="evidence" value="ECO:0007669"/>
    <property type="project" value="InterPro"/>
</dbReference>
<keyword evidence="5" id="KW-0547">Nucleotide-binding</keyword>
<dbReference type="AlphaFoldDB" id="A0A9W7KTG1"/>
<feature type="region of interest" description="Disordered" evidence="6">
    <location>
        <begin position="182"/>
        <end position="206"/>
    </location>
</feature>
<evidence type="ECO:0000256" key="2">
    <source>
        <dbReference type="ARBA" id="ARBA00022490"/>
    </source>
</evidence>
<comment type="caution">
    <text evidence="8">The sequence shown here is derived from an EMBL/GenBank/DDBJ whole genome shotgun (WGS) entry which is preliminary data.</text>
</comment>
<reference evidence="9" key="1">
    <citation type="journal article" date="2023" name="Commun. Biol.">
        <title>Genome analysis of Parmales, the sister group of diatoms, reveals the evolutionary specialization of diatoms from phago-mixotrophs to photoautotrophs.</title>
        <authorList>
            <person name="Ban H."/>
            <person name="Sato S."/>
            <person name="Yoshikawa S."/>
            <person name="Yamada K."/>
            <person name="Nakamura Y."/>
            <person name="Ichinomiya M."/>
            <person name="Sato N."/>
            <person name="Blanc-Mathieu R."/>
            <person name="Endo H."/>
            <person name="Kuwata A."/>
            <person name="Ogata H."/>
        </authorList>
    </citation>
    <scope>NUCLEOTIDE SEQUENCE [LARGE SCALE GENOMIC DNA]</scope>
    <source>
        <strain evidence="9">NIES 3699</strain>
    </source>
</reference>
<organism evidence="8 9">
    <name type="scientific">Triparma verrucosa</name>
    <dbReference type="NCBI Taxonomy" id="1606542"/>
    <lineage>
        <taxon>Eukaryota</taxon>
        <taxon>Sar</taxon>
        <taxon>Stramenopiles</taxon>
        <taxon>Ochrophyta</taxon>
        <taxon>Bolidophyceae</taxon>
        <taxon>Parmales</taxon>
        <taxon>Triparmaceae</taxon>
        <taxon>Triparma</taxon>
    </lineage>
</organism>